<evidence type="ECO:0000259" key="4">
    <source>
        <dbReference type="PROSITE" id="PS50887"/>
    </source>
</evidence>
<dbReference type="Pfam" id="PF00990">
    <property type="entry name" value="GGDEF"/>
    <property type="match status" value="1"/>
</dbReference>
<dbReference type="PANTHER" id="PTHR45138">
    <property type="entry name" value="REGULATORY COMPONENTS OF SENSORY TRANSDUCTION SYSTEM"/>
    <property type="match status" value="1"/>
</dbReference>
<dbReference type="OrthoDB" id="8766408at2"/>
<organism evidence="5 10">
    <name type="scientific">Nitrosomonas ureae</name>
    <dbReference type="NCBI Taxonomy" id="44577"/>
    <lineage>
        <taxon>Bacteria</taxon>
        <taxon>Pseudomonadati</taxon>
        <taxon>Pseudomonadota</taxon>
        <taxon>Betaproteobacteria</taxon>
        <taxon>Nitrosomonadales</taxon>
        <taxon>Nitrosomonadaceae</taxon>
        <taxon>Nitrosomonas</taxon>
    </lineage>
</organism>
<dbReference type="EC" id="2.7.7.65" evidence="1"/>
<dbReference type="NCBIfam" id="TIGR00254">
    <property type="entry name" value="GGDEF"/>
    <property type="match status" value="1"/>
</dbReference>
<feature type="transmembrane region" description="Helical" evidence="3">
    <location>
        <begin position="69"/>
        <end position="91"/>
    </location>
</feature>
<evidence type="ECO:0000313" key="9">
    <source>
        <dbReference type="Proteomes" id="UP000182882"/>
    </source>
</evidence>
<dbReference type="RefSeq" id="WP_062559399.1">
    <property type="nucleotide sequence ID" value="NZ_CP013341.1"/>
</dbReference>
<keyword evidence="3" id="KW-1133">Transmembrane helix</keyword>
<feature type="domain" description="GGDEF" evidence="4">
    <location>
        <begin position="161"/>
        <end position="291"/>
    </location>
</feature>
<dbReference type="SMART" id="SM00267">
    <property type="entry name" value="GGDEF"/>
    <property type="match status" value="1"/>
</dbReference>
<dbReference type="Proteomes" id="UP000181998">
    <property type="component" value="Unassembled WGS sequence"/>
</dbReference>
<evidence type="ECO:0000313" key="5">
    <source>
        <dbReference type="EMBL" id="PTQ85836.1"/>
    </source>
</evidence>
<dbReference type="InterPro" id="IPR043128">
    <property type="entry name" value="Rev_trsase/Diguanyl_cyclase"/>
</dbReference>
<feature type="transmembrane region" description="Helical" evidence="3">
    <location>
        <begin position="44"/>
        <end position="62"/>
    </location>
</feature>
<gene>
    <name evidence="5" type="ORF">C8R28_101217</name>
    <name evidence="6" type="ORF">SAMN05216406_11710</name>
    <name evidence="7" type="ORF">SAMN05421510_100298</name>
</gene>
<protein>
    <recommendedName>
        <fullName evidence="1">diguanylate cyclase</fullName>
        <ecNumber evidence="1">2.7.7.65</ecNumber>
    </recommendedName>
</protein>
<dbReference type="AlphaFoldDB" id="A0A0S3AKX0"/>
<dbReference type="KEGG" id="nur:ATY38_11315"/>
<accession>A0A0S3AKX0</accession>
<keyword evidence="3" id="KW-0472">Membrane</keyword>
<evidence type="ECO:0000256" key="3">
    <source>
        <dbReference type="SAM" id="Phobius"/>
    </source>
</evidence>
<feature type="transmembrane region" description="Helical" evidence="3">
    <location>
        <begin position="97"/>
        <end position="115"/>
    </location>
</feature>
<keyword evidence="3" id="KW-0812">Transmembrane</keyword>
<dbReference type="Proteomes" id="UP000182882">
    <property type="component" value="Unassembled WGS sequence"/>
</dbReference>
<dbReference type="SUPFAM" id="SSF55073">
    <property type="entry name" value="Nucleotide cyclase"/>
    <property type="match status" value="1"/>
</dbReference>
<evidence type="ECO:0000313" key="10">
    <source>
        <dbReference type="Proteomes" id="UP000244110"/>
    </source>
</evidence>
<reference evidence="5 10" key="3">
    <citation type="submission" date="2018-04" db="EMBL/GenBank/DDBJ databases">
        <title>Active sludge and wastewater microbial communities from Klosterneuburg, Austria.</title>
        <authorList>
            <person name="Wagner M."/>
        </authorList>
    </citation>
    <scope>NUCLEOTIDE SEQUENCE [LARGE SCALE GENOMIC DNA]</scope>
    <source>
        <strain evidence="5 10">Nm4</strain>
    </source>
</reference>
<feature type="transmembrane region" description="Helical" evidence="3">
    <location>
        <begin position="21"/>
        <end position="38"/>
    </location>
</feature>
<evidence type="ECO:0000313" key="8">
    <source>
        <dbReference type="Proteomes" id="UP000181998"/>
    </source>
</evidence>
<dbReference type="InterPro" id="IPR000160">
    <property type="entry name" value="GGDEF_dom"/>
</dbReference>
<reference evidence="6 8" key="2">
    <citation type="submission" date="2016-10" db="EMBL/GenBank/DDBJ databases">
        <authorList>
            <person name="de Groot N.N."/>
        </authorList>
    </citation>
    <scope>NUCLEOTIDE SEQUENCE [LARGE SCALE GENOMIC DNA]</scope>
    <source>
        <strain evidence="6">Nm10</strain>
        <strain evidence="7 8">Nm9</strain>
    </source>
</reference>
<dbReference type="EMBL" id="QAOL01000012">
    <property type="protein sequence ID" value="PTQ85836.1"/>
    <property type="molecule type" value="Genomic_DNA"/>
</dbReference>
<reference evidence="9" key="1">
    <citation type="submission" date="2016-10" db="EMBL/GenBank/DDBJ databases">
        <authorList>
            <person name="Varghese N."/>
            <person name="Submissions S."/>
        </authorList>
    </citation>
    <scope>NUCLEOTIDE SEQUENCE [LARGE SCALE GENOMIC DNA]</scope>
    <source>
        <strain evidence="9">Nm10</strain>
    </source>
</reference>
<dbReference type="PROSITE" id="PS50887">
    <property type="entry name" value="GGDEF"/>
    <property type="match status" value="1"/>
</dbReference>
<dbReference type="STRING" id="44577.ATY38_11315"/>
<evidence type="ECO:0000313" key="7">
    <source>
        <dbReference type="EMBL" id="SEP71329.1"/>
    </source>
</evidence>
<evidence type="ECO:0000256" key="2">
    <source>
        <dbReference type="ARBA" id="ARBA00034247"/>
    </source>
</evidence>
<dbReference type="EMBL" id="FOFX01000002">
    <property type="protein sequence ID" value="SEP71329.1"/>
    <property type="molecule type" value="Genomic_DNA"/>
</dbReference>
<dbReference type="Gene3D" id="3.30.70.270">
    <property type="match status" value="1"/>
</dbReference>
<dbReference type="Proteomes" id="UP000244110">
    <property type="component" value="Unassembled WGS sequence"/>
</dbReference>
<keyword evidence="9" id="KW-1185">Reference proteome</keyword>
<dbReference type="InterPro" id="IPR029787">
    <property type="entry name" value="Nucleotide_cyclase"/>
</dbReference>
<dbReference type="PANTHER" id="PTHR45138:SF9">
    <property type="entry name" value="DIGUANYLATE CYCLASE DGCM-RELATED"/>
    <property type="match status" value="1"/>
</dbReference>
<comment type="catalytic activity">
    <reaction evidence="2">
        <text>2 GTP = 3',3'-c-di-GMP + 2 diphosphate</text>
        <dbReference type="Rhea" id="RHEA:24898"/>
        <dbReference type="ChEBI" id="CHEBI:33019"/>
        <dbReference type="ChEBI" id="CHEBI:37565"/>
        <dbReference type="ChEBI" id="CHEBI:58805"/>
        <dbReference type="EC" id="2.7.7.65"/>
    </reaction>
</comment>
<evidence type="ECO:0000313" key="6">
    <source>
        <dbReference type="EMBL" id="SDU01233.1"/>
    </source>
</evidence>
<dbReference type="EMBL" id="FNLN01000017">
    <property type="protein sequence ID" value="SDU01233.1"/>
    <property type="molecule type" value="Genomic_DNA"/>
</dbReference>
<dbReference type="GO" id="GO:0052621">
    <property type="term" value="F:diguanylate cyclase activity"/>
    <property type="evidence" value="ECO:0007669"/>
    <property type="project" value="UniProtKB-EC"/>
</dbReference>
<proteinExistence type="predicted"/>
<dbReference type="InterPro" id="IPR050469">
    <property type="entry name" value="Diguanylate_Cyclase"/>
</dbReference>
<dbReference type="CDD" id="cd01949">
    <property type="entry name" value="GGDEF"/>
    <property type="match status" value="1"/>
</dbReference>
<name>A0A0S3AKX0_9PROT</name>
<evidence type="ECO:0000256" key="1">
    <source>
        <dbReference type="ARBA" id="ARBA00012528"/>
    </source>
</evidence>
<sequence length="310" mass="34709">MRSQIFSAITYLKLYLKECSIQANCVVILAATIAIFIIDLSLPLGVAAGVPFALVIFASLWVSGVQFTYLIATLGFILTIMGFFLSSHMVAPLNIVLFNRGITLLLIICSAYMVIKIKKANVDITTLMNQILIDPVTGYKNRQAFETELDTEILRSKRYNRSLSLAIIDIDLLKLFTDNYDYKNKNNSIKKVSQEIKTNIRITDFFYRIDINVFAIIFSETDLVEAKKVCEAIRKKTSSIIDKNAENKIMISIGIAMLEEADNKINLCKRAEDALFISKQNGGHQVSTLPAVANKEKAPVAAILSRSRYD</sequence>